<accession>A0AAV2Z3L7</accession>
<dbReference type="Proteomes" id="UP001146120">
    <property type="component" value="Unassembled WGS sequence"/>
</dbReference>
<reference evidence="1" key="2">
    <citation type="journal article" date="2023" name="Microbiol Resour">
        <title>Decontamination and Annotation of the Draft Genome Sequence of the Oomycete Lagenidium giganteum ARSEF 373.</title>
        <authorList>
            <person name="Morgan W.R."/>
            <person name="Tartar A."/>
        </authorList>
    </citation>
    <scope>NUCLEOTIDE SEQUENCE</scope>
    <source>
        <strain evidence="1">ARSEF 373</strain>
    </source>
</reference>
<gene>
    <name evidence="1" type="ORF">N0F65_008779</name>
</gene>
<organism evidence="1 2">
    <name type="scientific">Lagenidium giganteum</name>
    <dbReference type="NCBI Taxonomy" id="4803"/>
    <lineage>
        <taxon>Eukaryota</taxon>
        <taxon>Sar</taxon>
        <taxon>Stramenopiles</taxon>
        <taxon>Oomycota</taxon>
        <taxon>Peronosporomycetes</taxon>
        <taxon>Pythiales</taxon>
        <taxon>Pythiaceae</taxon>
    </lineage>
</organism>
<dbReference type="EMBL" id="DAKRPA010000073">
    <property type="protein sequence ID" value="DAZ99972.1"/>
    <property type="molecule type" value="Genomic_DNA"/>
</dbReference>
<name>A0AAV2Z3L7_9STRA</name>
<proteinExistence type="predicted"/>
<dbReference type="AlphaFoldDB" id="A0AAV2Z3L7"/>
<keyword evidence="2" id="KW-1185">Reference proteome</keyword>
<protein>
    <recommendedName>
        <fullName evidence="3">Transposase zinc-ribbon domain-containing protein</fullName>
    </recommendedName>
</protein>
<sequence length="100" mass="11552">MHAGLLKNSVCCRKCGAMHLARKATTWRCSKRSCDTAQSVRAGTVFYHSRLPMSKLVMLIYYFAADEPASRVRQYVKVGWRAMTEWFNILRGFCSKEMLH</sequence>
<evidence type="ECO:0000313" key="1">
    <source>
        <dbReference type="EMBL" id="DAZ99972.1"/>
    </source>
</evidence>
<reference evidence="1" key="1">
    <citation type="submission" date="2022-11" db="EMBL/GenBank/DDBJ databases">
        <authorList>
            <person name="Morgan W.R."/>
            <person name="Tartar A."/>
        </authorList>
    </citation>
    <scope>NUCLEOTIDE SEQUENCE</scope>
    <source>
        <strain evidence="1">ARSEF 373</strain>
    </source>
</reference>
<comment type="caution">
    <text evidence="1">The sequence shown here is derived from an EMBL/GenBank/DDBJ whole genome shotgun (WGS) entry which is preliminary data.</text>
</comment>
<evidence type="ECO:0008006" key="3">
    <source>
        <dbReference type="Google" id="ProtNLM"/>
    </source>
</evidence>
<evidence type="ECO:0000313" key="2">
    <source>
        <dbReference type="Proteomes" id="UP001146120"/>
    </source>
</evidence>